<dbReference type="OrthoDB" id="333074at2759"/>
<protein>
    <submittedName>
        <fullName evidence="9">Transcription factor with AP2 domain(S), putative</fullName>
    </submittedName>
</protein>
<sequence>MKNDNGIIYNIDNKQKIDKIINNEKNSSKKNEKNNEINNNENNIEKLINQHNSRDNLNKLKLASFDTSKHINFCQNKKINLKENSNNCQKNNCKKNDIEAHEYNGHFINKEKNIPDNHQKNRENIYKKMSEKMEVTNFFKEKSIEQNKNSEVHTNFNNINNIFNTLFEENLNFKNHLTESLSFSNIPTNKLNPCENFLKNPSNNENFIVHNKNDETKNKMNTLNYNNYKNQFEDENEVEARDLRIKNMNTFDTNQENYYERNDDNIYLKKNDIEKNCVNNDNFNNYTLLNNESKIYNNNKNYVMYNSDNMENENILNETEEIPIINKKVINSNNYIIEKKEEKNNENYSNEKFIIDNFNTQKNYFLNNKKDYNDSNNNNNKYIENNKNNYNNYIFYKNNVCNNKIENNFIDKYKINNKNANYNESNNIKITYNNCMNPNEINNLNKDNLIISKMDHLNTDNNDNDRKTYFLKNEIVDKTGYNTQENNSDGFIKNSLIDNINTLDNFKLMNYNNNSEYNDINNNHLIKYSNNVNNYNDGHIYSMYDTFMSPNYNFNNDDNNVNNLFINNDSINSFSYAPNNNGCYMGDNYENNIYINSNSPMKNEQYINYNKNYASNNNINNNNIYANEKSINNLEYNNNGYVTVNSASNLNYVNDKNQENLKGNISHKKDNEYMEYKFPGFIKDNASYDKKYYNTFSKNDLICENKEFVDNNYSNSIKNNKEQNMNFNNKNYNNFNSNNNYIENNKIKLKKTENDSYNLNDEKEKIDIFCDMLFNKEKRAINNREMNYSKNREAELSNEDVNNSFKNFTNDNQTLRHISYNEKNNSEYAELIHPKINDNYCLNKLRSNFLENNFNNFDSQYINYKKQSNASVNEINNNTQPSLKKKAHFTNEFPKNKQNEENELYGNKGFLYEGIQNFNNSESLYTIKNKDINNSFELSLFDNNNELNNKYEGLFEKKMIYNLYLQSLLTNINNSYKNENSSPISDENIKNGVNDQLILFNLNNMQNKILNKFPKIKNYFSYLDYYIESLRLLYNKLLSNRNLILKLAKEIFSKNINEKKIYSSIDERHSYFRELLSMLLPQPPIFPSFEIWIYMDKKNASQIHKLHLTLYIIYQKIIYNFSNILLQINSDINYSNKNKTSKNNVADSLNYYVDDKHEKHPNEFKSSLNSEYISKDIVEIEEDITHKNSPINELKSNDSKILVPSATNKIMKYSDADLNFKNKKIEKKYLLEINKKLENIMNSINNISNMINKKKESILDNKRDLNSVREIISDKKRRSVETIDDNIELSNNNLYERENDHDHFLPELRKESCLENVRNINEKKKNYTFNNQIVAYDDLKNDELFENLSNIKLDKNNSVYDENTLNLLDKIKYELSDVYNEIFNLNKYNDFVSINDQSNDFSGLRNSMSYSTISNTKSKLKNSYLNGLLDNEDFNYNELNNPFNNYFNFSNNQSLNKKDFNNRNKLINNIENINLCSNESINDIIYDLNCTDDIFKRLIILSKNYYNNLSEYDNYLINAYKENEKKYKGFNEIKNSNNIDDELFYNKLLPSNEKNNISVNNNNINISNKDNYKNINISMNNSLICDTNGDVSIYSKEKENDTLNKLNKNSFIFTNNDENNSINNNDLKKKEDFINMNLHSFKNSFENLTLDNQNDFNEKNNSLILSEKDESDIIINKKKQLFLSDDVSKNKRIEAVNEGFSGYSKNNEIINYSNDNNMNNNHNDNNGNDNDINNKRNNNNNKDDNDIDKKNSNDKDNNNSIKYNNSNDFNNNIRLIGKKFNEDNKNSNNLIDNNTNNNNYNSNNDNDDKVNNFLENVKNEMLKSEVKYATDNFSNNEKLNYDYFFLNSNNSDNLLMEKENNSSEAQVHELSNFFSKNMNFYDNRNSMTNNIPISENIFEPPKINHDTSETKLKEENKYYEKLKIKKNNSYISNPNEKIDEQLSYLQSNFVLNKREATKNPLSIIKGQENCYHNQDNISSNFLNAENLLNSDSLKYDINSHDKYDIIINNNLENNSINRKYLNNHLNNGILRNDNIRDNLLMDNNSNLIVDANINNSDNNLLNQNILSNGIVNNNTINEKIINLDIANYNKIDDNIINNHLINDNINYYNTSSHLLNYRNLKNDLENNIFSSQIIDNKLIDNKVPDNNLISNEFRDNDNLNILCDDNLNPCINFHKGDIEDFKNSSLESRTLVNVDNNYYKGKVETNDMKDFSENGMKNKRKYNFSNDQNLIEDDAISKSITKSPQNSKYTTENLSSTEIWKYDNDHPKQSNEINYDENTKKSLNNVAEIKDIENKDKINNVNKTKLKKMLEITDKLIGKKYRGISYDPTRNGWSTFVYKGGVRHKKFFSSFKYGNLLAKKKSIEWRLKNLNPNSHAYAFSLQAKEEFNAILNNDYEEMNTSSDKKNQDNSDNMNRDILYINAFLNLFNDEKEKKYSSDESDKMKKSRNNEVKNNSKKKIKKNNIESNCDSSNKKNLNTSVNYDTNISCSNEYTADLNDKNTKDIDQNEFINKKKNNQNKNKKNKKTEGGNNSEYKKNKKERYMNLKKKKFINKLHLKNNFKNFSDINKLESDGILFEKINENNDIGKENDSCNLKKNDRDNDSFLNEKNFSVFLNEKNLNSKIPYNTENNIKKIANKESYKKVNMKINKKKKKKEKNNKINGSYNDSLSNKYFDKTKFYEKGDEQINSDNENKFNSMCLSNSSDDISINNSEAIMNEKNNSFIKYMNKKKRKRNLRDKNESISEIDILDKNDSADENNLMKENELFDKIYSLCENDYIDYDNILEKIEEFSDDDSTNKNYISYNSEDINEDNIFDDKYLMENFHLVDKNKLGNKMEVQDDNKLKNKSNMVNEDNYLMNDNGTLTEVDTADEEEIINKFYSLGKNDSIKENSWTKEMNIMNSMNSIEDNEIINEEKESNENKIKDIKKNEINENTQKKMNIPNEKEIDDTNENNNENKIDSYFSVYHDRNSNILSQNSFKHIDELSEEKRKLYVGNKNVNDQNYYIYKDKLLKYMSECTCTNEEEKNVFMKFLNLKTGWILLELSDLEETYHDYFRSKIESFYKAYLLKVKINNRQNENIKELQIIFEKKLNTPWKHMIFPLYFLYIFNYKIFSILKRTNKKVSITNDVNDKQLKSNIRGINYIKYKKAWCFTYIDIDEKKKKKCFSILEYGFMESKALAILFRKSFVSHLTKVQNFLKNVIFRNKLTTINKLSNYKTIYDYIDYYKKYEEFLVCYGKIIYFNEMKYIYLSSGNKQNALNYLPFEVHDKLSNEIEPINLITATRNYFSKKSKLLKFPKGVVYLSGYFLWVALFLNKNNKEIIFSFSVRKYSFENAKARCIECYYCLLHKYKFHPINISGVIDLVLESDIECKSYNLLDYSSEELISLEYLFHYFSPSNYIIKDDTVYKKFSSIEKDLHKEYDQMFPNEYVHLDNYQSYETRDNYLCNEIYMNNECNFFSNSCNNTSIRDDSIYVDDDSKMEQNTFKENIDSKIYLDKNYTPNINKEGNDQNIYEEKLSNKNSCNSSFESIFNINNDSINHNASTHKYEIIDENEIKNETEKNIDNYILRNYSNTSNDLRTIHNKKCDKKNIPLYFTDDEKKKTIYRSNSHNEENNYDFVSTMQNEKTKKEENKFSSTRNFINKENLSKIKTRENCNDANNKDKSVIHFNENSNEEKKNSLINQNNEKFNDCINDYMFQKHFNMLVENINDNNTNKNNKNTFNDTNIYINHADKINNNYRYSSEEKNISFKKKKYNELEKENNQEYGNTFHLNDHKANDFNNSIDEDNLEKKNDSEHFFNENNFQQEYKSNDKSFLNSDYYKKILNKSIYHFFDNNLQDDYLKKKYNELFNESEVKINLFKKIDKKEEHLGIFMLLNCQWLSDSFVNNIHQIETKYANIYSFENYRNTREEILKWKCKKNFIKECSEIAKKFPRKVGVHYDSYAHAWVVNCSFNGKRHDKKFLVKTFGFLQARKLAIEHREKWMQLKKFHSMQNLKKKINKK</sequence>
<evidence type="ECO:0000256" key="5">
    <source>
        <dbReference type="ARBA" id="ARBA00023242"/>
    </source>
</evidence>
<keyword evidence="4" id="KW-0804">Transcription</keyword>
<keyword evidence="5" id="KW-0539">Nucleus</keyword>
<evidence type="ECO:0000256" key="6">
    <source>
        <dbReference type="SAM" id="Coils"/>
    </source>
</evidence>
<name>A0A1J1HAL8_PLARL</name>
<evidence type="ECO:0000256" key="7">
    <source>
        <dbReference type="SAM" id="MobiDB-lite"/>
    </source>
</evidence>
<evidence type="ECO:0000259" key="8">
    <source>
        <dbReference type="Pfam" id="PF00847"/>
    </source>
</evidence>
<feature type="domain" description="AP2/ERF" evidence="8">
    <location>
        <begin position="2320"/>
        <end position="2370"/>
    </location>
</feature>
<evidence type="ECO:0000313" key="9">
    <source>
        <dbReference type="EMBL" id="CRH01663.1"/>
    </source>
</evidence>
<feature type="region of interest" description="Disordered" evidence="7">
    <location>
        <begin position="2434"/>
        <end position="2482"/>
    </location>
</feature>
<gene>
    <name evidence="9" type="primary">ApiAP2</name>
    <name evidence="9" type="ORF">PRELSG_1255000</name>
</gene>
<keyword evidence="10" id="KW-1185">Reference proteome</keyword>
<feature type="region of interest" description="Disordered" evidence="7">
    <location>
        <begin position="1782"/>
        <end position="1806"/>
    </location>
</feature>
<dbReference type="GO" id="GO:0003677">
    <property type="term" value="F:DNA binding"/>
    <property type="evidence" value="ECO:0007669"/>
    <property type="project" value="UniProtKB-KW"/>
</dbReference>
<feature type="region of interest" description="Disordered" evidence="7">
    <location>
        <begin position="1711"/>
        <end position="1768"/>
    </location>
</feature>
<comment type="subcellular location">
    <subcellularLocation>
        <location evidence="1">Nucleus</location>
    </subcellularLocation>
</comment>
<dbReference type="RefSeq" id="XP_028534662.1">
    <property type="nucleotide sequence ID" value="XM_028678365.1"/>
</dbReference>
<dbReference type="OMA" id="KAWCFTY"/>
<evidence type="ECO:0000313" key="10">
    <source>
        <dbReference type="Proteomes" id="UP000220158"/>
    </source>
</evidence>
<dbReference type="GO" id="GO:0003700">
    <property type="term" value="F:DNA-binding transcription factor activity"/>
    <property type="evidence" value="ECO:0007669"/>
    <property type="project" value="InterPro"/>
</dbReference>
<feature type="region of interest" description="Disordered" evidence="7">
    <location>
        <begin position="2506"/>
        <end position="2538"/>
    </location>
</feature>
<feature type="compositionally biased region" description="Low complexity" evidence="7">
    <location>
        <begin position="1758"/>
        <end position="1768"/>
    </location>
</feature>
<keyword evidence="2" id="KW-0805">Transcription regulation</keyword>
<dbReference type="GeneID" id="39737794"/>
<keyword evidence="6" id="KW-0175">Coiled coil</keyword>
<feature type="compositionally biased region" description="Basic and acidic residues" evidence="7">
    <location>
        <begin position="1741"/>
        <end position="1757"/>
    </location>
</feature>
<dbReference type="Proteomes" id="UP000220158">
    <property type="component" value="Chromosome 12"/>
</dbReference>
<dbReference type="VEuPathDB" id="PlasmoDB:PRELSG_1255000"/>
<organism evidence="9 10">
    <name type="scientific">Plasmodium relictum</name>
    <dbReference type="NCBI Taxonomy" id="85471"/>
    <lineage>
        <taxon>Eukaryota</taxon>
        <taxon>Sar</taxon>
        <taxon>Alveolata</taxon>
        <taxon>Apicomplexa</taxon>
        <taxon>Aconoidasida</taxon>
        <taxon>Haemosporida</taxon>
        <taxon>Plasmodiidae</taxon>
        <taxon>Plasmodium</taxon>
        <taxon>Plasmodium (Haemamoeba)</taxon>
    </lineage>
</organism>
<evidence type="ECO:0000256" key="2">
    <source>
        <dbReference type="ARBA" id="ARBA00023015"/>
    </source>
</evidence>
<feature type="coiled-coil region" evidence="6">
    <location>
        <begin position="23"/>
        <end position="54"/>
    </location>
</feature>
<proteinExistence type="predicted"/>
<evidence type="ECO:0000256" key="3">
    <source>
        <dbReference type="ARBA" id="ARBA00023125"/>
    </source>
</evidence>
<dbReference type="Pfam" id="PF00847">
    <property type="entry name" value="AP2"/>
    <property type="match status" value="1"/>
</dbReference>
<keyword evidence="3" id="KW-0238">DNA-binding</keyword>
<feature type="compositionally biased region" description="Basic residues" evidence="7">
    <location>
        <begin position="2512"/>
        <end position="2524"/>
    </location>
</feature>
<evidence type="ECO:0000256" key="4">
    <source>
        <dbReference type="ARBA" id="ARBA00023163"/>
    </source>
</evidence>
<dbReference type="KEGG" id="prel:PRELSG_1255000"/>
<feature type="compositionally biased region" description="Polar residues" evidence="7">
    <location>
        <begin position="2468"/>
        <end position="2482"/>
    </location>
</feature>
<evidence type="ECO:0000256" key="1">
    <source>
        <dbReference type="ARBA" id="ARBA00004123"/>
    </source>
</evidence>
<reference evidence="9 10" key="1">
    <citation type="submission" date="2015-04" db="EMBL/GenBank/DDBJ databases">
        <authorList>
            <consortium name="Pathogen Informatics"/>
        </authorList>
    </citation>
    <scope>NUCLEOTIDE SEQUENCE [LARGE SCALE GENOMIC DNA]</scope>
    <source>
        <strain evidence="9 10">SGS1</strain>
    </source>
</reference>
<dbReference type="Gene3D" id="1.20.5.2050">
    <property type="match status" value="3"/>
</dbReference>
<feature type="compositionally biased region" description="Basic and acidic residues" evidence="7">
    <location>
        <begin position="2434"/>
        <end position="2450"/>
    </location>
</feature>
<dbReference type="EMBL" id="LN835307">
    <property type="protein sequence ID" value="CRH01663.1"/>
    <property type="molecule type" value="Genomic_DNA"/>
</dbReference>
<feature type="compositionally biased region" description="Low complexity" evidence="7">
    <location>
        <begin position="1711"/>
        <end position="1740"/>
    </location>
</feature>
<feature type="compositionally biased region" description="Low complexity" evidence="7">
    <location>
        <begin position="1786"/>
        <end position="1804"/>
    </location>
</feature>
<accession>A0A1J1HAL8</accession>
<dbReference type="InterPro" id="IPR001471">
    <property type="entry name" value="AP2/ERF_dom"/>
</dbReference>
<dbReference type="GO" id="GO:0005634">
    <property type="term" value="C:nucleus"/>
    <property type="evidence" value="ECO:0007669"/>
    <property type="project" value="UniProtKB-SubCell"/>
</dbReference>